<keyword evidence="2" id="KW-0808">Transferase</keyword>
<dbReference type="GO" id="GO:0030014">
    <property type="term" value="C:CCR4-NOT complex"/>
    <property type="evidence" value="ECO:0007669"/>
    <property type="project" value="InterPro"/>
</dbReference>
<name>A0A4Y1R5D0_PRUDU</name>
<sequence>MNKRVGIRSVWQHNLESEFVLVKDALADYPFVSFETKFPFTLFEADSPEDQYRIMKDSVNVSNIIQLRLTLSDGDGNLPDLCTDCCYTWEFNFRDFDIYRDFHSADANAIKLLKGQGINFLRNKEKGILSSDFVTMMLKSRMAQDRRSRLTWVTCPGFYDLGYLIKILHWEELPNDVDSFMKLVDRYLGKRVYEFKSSPERLCLDWFRGRKTILATVKEWVHAHSKDSQKSLKLLAWEPPQDGYFKLNVDGCHRRGLIGAGGVIRDSQGKWFAGFAVNLGKGGVLEAELQGLYHGLKLVVQKRISRVLVESDSEIAVKFLQNPHRLASCPYRDLVSDCLELMQEIGCVPTHVYREKNSVADYLANLSYDLDAGSCKTFEIAPHCIDTELLFDRIGAAQPRLVNVY</sequence>
<dbReference type="GO" id="GO:0004535">
    <property type="term" value="F:poly(A)-specific ribonuclease activity"/>
    <property type="evidence" value="ECO:0007669"/>
    <property type="project" value="InterPro"/>
</dbReference>
<dbReference type="InterPro" id="IPR036397">
    <property type="entry name" value="RNaseH_sf"/>
</dbReference>
<proteinExistence type="predicted"/>
<accession>A0A4Y1R5D0</accession>
<dbReference type="InterPro" id="IPR039637">
    <property type="entry name" value="CNOT7/CNOT8/Pop2"/>
</dbReference>
<organism evidence="2">
    <name type="scientific">Prunus dulcis</name>
    <name type="common">Almond</name>
    <name type="synonym">Amygdalus dulcis</name>
    <dbReference type="NCBI Taxonomy" id="3755"/>
    <lineage>
        <taxon>Eukaryota</taxon>
        <taxon>Viridiplantae</taxon>
        <taxon>Streptophyta</taxon>
        <taxon>Embryophyta</taxon>
        <taxon>Tracheophyta</taxon>
        <taxon>Spermatophyta</taxon>
        <taxon>Magnoliopsida</taxon>
        <taxon>eudicotyledons</taxon>
        <taxon>Gunneridae</taxon>
        <taxon>Pentapetalae</taxon>
        <taxon>rosids</taxon>
        <taxon>fabids</taxon>
        <taxon>Rosales</taxon>
        <taxon>Rosaceae</taxon>
        <taxon>Amygdaloideae</taxon>
        <taxon>Amygdaleae</taxon>
        <taxon>Prunus</taxon>
    </lineage>
</organism>
<dbReference type="GO" id="GO:0004523">
    <property type="term" value="F:RNA-DNA hybrid ribonuclease activity"/>
    <property type="evidence" value="ECO:0007669"/>
    <property type="project" value="InterPro"/>
</dbReference>
<protein>
    <submittedName>
        <fullName evidence="2">Polynucleotidyl transferase, ribonuclease H-like superfamily protein</fullName>
    </submittedName>
</protein>
<dbReference type="GO" id="GO:0016740">
    <property type="term" value="F:transferase activity"/>
    <property type="evidence" value="ECO:0007669"/>
    <property type="project" value="UniProtKB-KW"/>
</dbReference>
<dbReference type="SUPFAM" id="SSF53098">
    <property type="entry name" value="Ribonuclease H-like"/>
    <property type="match status" value="2"/>
</dbReference>
<dbReference type="Pfam" id="PF13456">
    <property type="entry name" value="RVT_3"/>
    <property type="match status" value="1"/>
</dbReference>
<evidence type="ECO:0000313" key="2">
    <source>
        <dbReference type="EMBL" id="BBG99254.1"/>
    </source>
</evidence>
<dbReference type="EMBL" id="AP019299">
    <property type="protein sequence ID" value="BBG99254.1"/>
    <property type="molecule type" value="Genomic_DNA"/>
</dbReference>
<dbReference type="InterPro" id="IPR044730">
    <property type="entry name" value="RNase_H-like_dom_plant"/>
</dbReference>
<dbReference type="InterPro" id="IPR002156">
    <property type="entry name" value="RNaseH_domain"/>
</dbReference>
<dbReference type="PANTHER" id="PTHR10797">
    <property type="entry name" value="CCR4-NOT TRANSCRIPTION COMPLEX SUBUNIT"/>
    <property type="match status" value="1"/>
</dbReference>
<dbReference type="GO" id="GO:0003676">
    <property type="term" value="F:nucleic acid binding"/>
    <property type="evidence" value="ECO:0007669"/>
    <property type="project" value="InterPro"/>
</dbReference>
<dbReference type="AlphaFoldDB" id="A0A4Y1R5D0"/>
<dbReference type="InterPro" id="IPR012337">
    <property type="entry name" value="RNaseH-like_sf"/>
</dbReference>
<dbReference type="CDD" id="cd06222">
    <property type="entry name" value="RNase_H_like"/>
    <property type="match status" value="1"/>
</dbReference>
<dbReference type="Gene3D" id="3.30.420.10">
    <property type="entry name" value="Ribonuclease H-like superfamily/Ribonuclease H"/>
    <property type="match status" value="2"/>
</dbReference>
<reference evidence="2" key="1">
    <citation type="journal article" date="2019" name="Science">
        <title>Mutation of a bHLH transcription factor allowed almond domestication.</title>
        <authorList>
            <person name="Sanchez-Perez R."/>
            <person name="Pavan S."/>
            <person name="Mazzeo R."/>
            <person name="Moldovan C."/>
            <person name="Aiese Cigliano R."/>
            <person name="Del Cueto J."/>
            <person name="Ricciardi F."/>
            <person name="Lotti C."/>
            <person name="Ricciardi L."/>
            <person name="Dicenta F."/>
            <person name="Lopez-Marques R.L."/>
            <person name="Lindberg Moller B."/>
        </authorList>
    </citation>
    <scope>NUCLEOTIDE SEQUENCE</scope>
</reference>
<feature type="domain" description="RNase H type-1" evidence="1">
    <location>
        <begin position="248"/>
        <end position="366"/>
    </location>
</feature>
<evidence type="ECO:0000259" key="1">
    <source>
        <dbReference type="Pfam" id="PF13456"/>
    </source>
</evidence>
<gene>
    <name evidence="2" type="ORF">Prudu_008878</name>
</gene>